<keyword evidence="6" id="KW-0234">DNA repair</keyword>
<dbReference type="GO" id="GO:0008534">
    <property type="term" value="F:oxidized purine nucleobase lesion DNA N-glycosylase activity"/>
    <property type="evidence" value="ECO:0007669"/>
    <property type="project" value="UniProtKB-EC"/>
</dbReference>
<accession>A0A285ZWH9</accession>
<dbReference type="InterPro" id="IPR012319">
    <property type="entry name" value="FPG_cat"/>
</dbReference>
<keyword evidence="10" id="KW-0175">Coiled coil</keyword>
<dbReference type="PROSITE" id="PS51068">
    <property type="entry name" value="FPG_CAT"/>
    <property type="match status" value="1"/>
</dbReference>
<comment type="catalytic activity">
    <reaction evidence="1">
        <text>Hydrolysis of DNA containing ring-opened 7-methylguanine residues, releasing 2,6-diamino-4-hydroxy-5-(N-methyl)formamidopyrimidine.</text>
        <dbReference type="EC" id="3.2.2.23"/>
    </reaction>
</comment>
<dbReference type="GO" id="GO:0008270">
    <property type="term" value="F:zinc ion binding"/>
    <property type="evidence" value="ECO:0007669"/>
    <property type="project" value="InterPro"/>
</dbReference>
<dbReference type="InterPro" id="IPR010979">
    <property type="entry name" value="Ribosomal_uS13-like_H2TH"/>
</dbReference>
<dbReference type="Pfam" id="PF06831">
    <property type="entry name" value="H2TH"/>
    <property type="match status" value="1"/>
</dbReference>
<dbReference type="Proteomes" id="UP000219281">
    <property type="component" value="Unassembled WGS sequence"/>
</dbReference>
<dbReference type="InterPro" id="IPR035937">
    <property type="entry name" value="FPG_N"/>
</dbReference>
<organism evidence="12 13">
    <name type="scientific">Pedobacter xixiisoli</name>
    <dbReference type="NCBI Taxonomy" id="1476464"/>
    <lineage>
        <taxon>Bacteria</taxon>
        <taxon>Pseudomonadati</taxon>
        <taxon>Bacteroidota</taxon>
        <taxon>Sphingobacteriia</taxon>
        <taxon>Sphingobacteriales</taxon>
        <taxon>Sphingobacteriaceae</taxon>
        <taxon>Pedobacter</taxon>
    </lineage>
</organism>
<evidence type="ECO:0000256" key="1">
    <source>
        <dbReference type="ARBA" id="ARBA00001668"/>
    </source>
</evidence>
<dbReference type="Gene3D" id="1.10.8.50">
    <property type="match status" value="1"/>
</dbReference>
<gene>
    <name evidence="12" type="ORF">SAMN06297358_1347</name>
</gene>
<dbReference type="Gene3D" id="3.20.190.10">
    <property type="entry name" value="MutM-like, N-terminal"/>
    <property type="match status" value="1"/>
</dbReference>
<dbReference type="SUPFAM" id="SSF46946">
    <property type="entry name" value="S13-like H2TH domain"/>
    <property type="match status" value="1"/>
</dbReference>
<evidence type="ECO:0000313" key="13">
    <source>
        <dbReference type="Proteomes" id="UP000219281"/>
    </source>
</evidence>
<feature type="domain" description="Formamidopyrimidine-DNA glycosylase catalytic" evidence="11">
    <location>
        <begin position="2"/>
        <end position="103"/>
    </location>
</feature>
<keyword evidence="9" id="KW-0326">Glycosidase</keyword>
<dbReference type="EMBL" id="OCMT01000002">
    <property type="protein sequence ID" value="SOD13990.1"/>
    <property type="molecule type" value="Genomic_DNA"/>
</dbReference>
<dbReference type="GO" id="GO:0006284">
    <property type="term" value="P:base-excision repair"/>
    <property type="evidence" value="ECO:0007669"/>
    <property type="project" value="InterPro"/>
</dbReference>
<evidence type="ECO:0000256" key="10">
    <source>
        <dbReference type="SAM" id="Coils"/>
    </source>
</evidence>
<keyword evidence="13" id="KW-1185">Reference proteome</keyword>
<name>A0A285ZWH9_9SPHI</name>
<evidence type="ECO:0000256" key="8">
    <source>
        <dbReference type="ARBA" id="ARBA00023268"/>
    </source>
</evidence>
<protein>
    <submittedName>
        <fullName evidence="12">Formamidopyrimidine-DNA glycosylase</fullName>
    </submittedName>
</protein>
<dbReference type="GO" id="GO:0003684">
    <property type="term" value="F:damaged DNA binding"/>
    <property type="evidence" value="ECO:0007669"/>
    <property type="project" value="InterPro"/>
</dbReference>
<dbReference type="InterPro" id="IPR015886">
    <property type="entry name" value="H2TH_FPG"/>
</dbReference>
<dbReference type="Pfam" id="PF01149">
    <property type="entry name" value="Fapy_DNA_glyco"/>
    <property type="match status" value="1"/>
</dbReference>
<dbReference type="SMART" id="SM01232">
    <property type="entry name" value="H2TH"/>
    <property type="match status" value="1"/>
</dbReference>
<dbReference type="PANTHER" id="PTHR22993:SF9">
    <property type="entry name" value="FORMAMIDOPYRIMIDINE-DNA GLYCOSYLASE"/>
    <property type="match status" value="1"/>
</dbReference>
<evidence type="ECO:0000256" key="7">
    <source>
        <dbReference type="ARBA" id="ARBA00023239"/>
    </source>
</evidence>
<evidence type="ECO:0000256" key="4">
    <source>
        <dbReference type="ARBA" id="ARBA00022801"/>
    </source>
</evidence>
<dbReference type="SMART" id="SM00898">
    <property type="entry name" value="Fapy_DNA_glyco"/>
    <property type="match status" value="1"/>
</dbReference>
<evidence type="ECO:0000256" key="5">
    <source>
        <dbReference type="ARBA" id="ARBA00023125"/>
    </source>
</evidence>
<dbReference type="GO" id="GO:0016829">
    <property type="term" value="F:lyase activity"/>
    <property type="evidence" value="ECO:0007669"/>
    <property type="project" value="UniProtKB-KW"/>
</dbReference>
<evidence type="ECO:0000259" key="11">
    <source>
        <dbReference type="PROSITE" id="PS51068"/>
    </source>
</evidence>
<evidence type="ECO:0000256" key="2">
    <source>
        <dbReference type="ARBA" id="ARBA00009409"/>
    </source>
</evidence>
<sequence length="258" mass="29140">MAELPDLSVFAKTLNHYFKGHPLKEVEVTVAKKLNVTVDELRKKLEGKKLELVQREGKTLEFHFSGGNILGLHLMLRGELTLLGKENPSPKYEILRFDFGRHGSFAVTDILKQAKPTLNPAPVKAPDALSIGREDFLKMLFKKTTPIKTLLMDQKQIRGIGNSYADELLWEARISPFSSAKAIPEKQAIRLYDLMKQVLEEAIETIAELNGNELRGELRDVMKIHGANIEKSPTGKPIKSEKLNGRTAYYTDEQKLFN</sequence>
<keyword evidence="5" id="KW-0238">DNA-binding</keyword>
<keyword evidence="7" id="KW-0456">Lyase</keyword>
<evidence type="ECO:0000256" key="9">
    <source>
        <dbReference type="ARBA" id="ARBA00023295"/>
    </source>
</evidence>
<keyword evidence="3" id="KW-0227">DNA damage</keyword>
<evidence type="ECO:0000256" key="3">
    <source>
        <dbReference type="ARBA" id="ARBA00022763"/>
    </source>
</evidence>
<evidence type="ECO:0000256" key="6">
    <source>
        <dbReference type="ARBA" id="ARBA00023204"/>
    </source>
</evidence>
<comment type="similarity">
    <text evidence="2">Belongs to the FPG family.</text>
</comment>
<dbReference type="RefSeq" id="WP_097130183.1">
    <property type="nucleotide sequence ID" value="NZ_OCMT01000002.1"/>
</dbReference>
<keyword evidence="8" id="KW-0511">Multifunctional enzyme</keyword>
<dbReference type="AlphaFoldDB" id="A0A285ZWH9"/>
<dbReference type="SUPFAM" id="SSF81624">
    <property type="entry name" value="N-terminal domain of MutM-like DNA repair proteins"/>
    <property type="match status" value="1"/>
</dbReference>
<proteinExistence type="inferred from homology"/>
<reference evidence="13" key="1">
    <citation type="submission" date="2017-09" db="EMBL/GenBank/DDBJ databases">
        <authorList>
            <person name="Varghese N."/>
            <person name="Submissions S."/>
        </authorList>
    </citation>
    <scope>NUCLEOTIDE SEQUENCE [LARGE SCALE GENOMIC DNA]</scope>
    <source>
        <strain evidence="13">CGMCC 1.12803</strain>
    </source>
</reference>
<dbReference type="GO" id="GO:0003906">
    <property type="term" value="F:DNA-(apurinic or apyrimidinic site) endonuclease activity"/>
    <property type="evidence" value="ECO:0007669"/>
    <property type="project" value="InterPro"/>
</dbReference>
<dbReference type="PANTHER" id="PTHR22993">
    <property type="entry name" value="FORMAMIDOPYRIMIDINE-DNA GLYCOSYLASE"/>
    <property type="match status" value="1"/>
</dbReference>
<dbReference type="OrthoDB" id="9800855at2"/>
<evidence type="ECO:0000313" key="12">
    <source>
        <dbReference type="EMBL" id="SOD13990.1"/>
    </source>
</evidence>
<feature type="coiled-coil region" evidence="10">
    <location>
        <begin position="31"/>
        <end position="58"/>
    </location>
</feature>
<keyword evidence="4" id="KW-0378">Hydrolase</keyword>